<dbReference type="Pfam" id="PF06296">
    <property type="entry name" value="RelE"/>
    <property type="match status" value="1"/>
</dbReference>
<evidence type="ECO:0000313" key="1">
    <source>
        <dbReference type="EMBL" id="HEB43546.1"/>
    </source>
</evidence>
<dbReference type="EMBL" id="DSKI01000391">
    <property type="protein sequence ID" value="HEB43546.1"/>
    <property type="molecule type" value="Genomic_DNA"/>
</dbReference>
<name>A0A7C1T483_9HYPH</name>
<dbReference type="PIRSF" id="PIRSF018634">
    <property type="entry name" value="UCP018634"/>
    <property type="match status" value="1"/>
</dbReference>
<sequence>MRIFKNAWFDKFARRAQITDGMLVDAIKRAELGLIDADLGGGLIKQRLARPGRGKSGGYRTLVLFRSGNRAVFGFAKSDRENISAEEESALKRAAKLVLGLPDDAMRREVQSGRMKEVTSNEQGL</sequence>
<organism evidence="1">
    <name type="scientific">Agrobacterium albertimagni</name>
    <dbReference type="NCBI Taxonomy" id="147266"/>
    <lineage>
        <taxon>Bacteria</taxon>
        <taxon>Pseudomonadati</taxon>
        <taxon>Pseudomonadota</taxon>
        <taxon>Alphaproteobacteria</taxon>
        <taxon>Hyphomicrobiales</taxon>
        <taxon>Rhizobiaceae</taxon>
        <taxon>Rhizobium/Agrobacterium group</taxon>
        <taxon>Agrobacterium</taxon>
    </lineage>
</organism>
<comment type="caution">
    <text evidence="1">The sequence shown here is derived from an EMBL/GenBank/DDBJ whole genome shotgun (WGS) entry which is preliminary data.</text>
</comment>
<protein>
    <submittedName>
        <fullName evidence="1">Type II toxin-antitoxin system RelE/ParE family toxin</fullName>
    </submittedName>
</protein>
<dbReference type="InterPro" id="IPR009387">
    <property type="entry name" value="HigB-2"/>
</dbReference>
<accession>A0A7C1T483</accession>
<gene>
    <name evidence="1" type="ORF">ENP70_07575</name>
</gene>
<dbReference type="AlphaFoldDB" id="A0A7C1T483"/>
<reference evidence="1" key="1">
    <citation type="journal article" date="2020" name="mSystems">
        <title>Genome- and Community-Level Interaction Insights into Carbon Utilization and Element Cycling Functions of Hydrothermarchaeota in Hydrothermal Sediment.</title>
        <authorList>
            <person name="Zhou Z."/>
            <person name="Liu Y."/>
            <person name="Xu W."/>
            <person name="Pan J."/>
            <person name="Luo Z.H."/>
            <person name="Li M."/>
        </authorList>
    </citation>
    <scope>NUCLEOTIDE SEQUENCE [LARGE SCALE GENOMIC DNA]</scope>
    <source>
        <strain evidence="1">SpSt-243</strain>
    </source>
</reference>
<proteinExistence type="predicted"/>